<evidence type="ECO:0000256" key="1">
    <source>
        <dbReference type="SAM" id="Phobius"/>
    </source>
</evidence>
<evidence type="ECO:0000313" key="3">
    <source>
        <dbReference type="Proteomes" id="UP000182631"/>
    </source>
</evidence>
<reference evidence="3" key="1">
    <citation type="submission" date="2016-02" db="EMBL/GenBank/DDBJ databases">
        <authorList>
            <person name="liu f."/>
        </authorList>
    </citation>
    <scope>NUCLEOTIDE SEQUENCE [LARGE SCALE GENOMIC DNA]</scope>
</reference>
<name>A0A170T950_9SYNE</name>
<feature type="transmembrane region" description="Helical" evidence="1">
    <location>
        <begin position="60"/>
        <end position="78"/>
    </location>
</feature>
<keyword evidence="3" id="KW-1185">Reference proteome</keyword>
<dbReference type="RefSeq" id="WP_074457331.1">
    <property type="nucleotide sequence ID" value="NZ_FITM01000092.1"/>
</dbReference>
<feature type="transmembrane region" description="Helical" evidence="1">
    <location>
        <begin position="90"/>
        <end position="111"/>
    </location>
</feature>
<keyword evidence="1" id="KW-0472">Membrane</keyword>
<evidence type="ECO:0000313" key="2">
    <source>
        <dbReference type="EMBL" id="CZB17855.1"/>
    </source>
</evidence>
<accession>A0A170T950</accession>
<sequence>MAVAVVVLDHHQDLCTLRHHLAQRSTPLARLQSVGPGEIPFDQVEVLNPQLRQQRLQRTMAFWLAPFGFFAGVTFTVMTNLDTFAFAGAWGNRLIGGLLGLVAGLLGSFAARSDVDSSNEDRLRQLRNRSEEGFWLLVVESASGQDMPWKELQRVRPQAVVALS</sequence>
<keyword evidence="1" id="KW-1133">Transmembrane helix</keyword>
<dbReference type="EMBL" id="FITM01000092">
    <property type="protein sequence ID" value="CZB17855.1"/>
    <property type="molecule type" value="Genomic_DNA"/>
</dbReference>
<gene>
    <name evidence="2" type="ORF">FLM9_822</name>
</gene>
<dbReference type="AlphaFoldDB" id="A0A170T950"/>
<dbReference type="OrthoDB" id="428329at2"/>
<dbReference type="Proteomes" id="UP000182631">
    <property type="component" value="Unassembled WGS sequence"/>
</dbReference>
<organism evidence="2 3">
    <name type="scientific">Candidatus Synechococcus spongiarum</name>
    <dbReference type="NCBI Taxonomy" id="431041"/>
    <lineage>
        <taxon>Bacteria</taxon>
        <taxon>Bacillati</taxon>
        <taxon>Cyanobacteriota</taxon>
        <taxon>Cyanophyceae</taxon>
        <taxon>Synechococcales</taxon>
        <taxon>Synechococcaceae</taxon>
        <taxon>Synechococcus</taxon>
    </lineage>
</organism>
<keyword evidence="1" id="KW-0812">Transmembrane</keyword>
<proteinExistence type="predicted"/>
<protein>
    <submittedName>
        <fullName evidence="2">Slr0613 protein</fullName>
    </submittedName>
</protein>